<sequence length="77" mass="8846">MLLLSVNLKRRYRVSEKNIATHQCHSLSTPISILFLVDIFVAENYCANTFPGIYKLFGSARVKSSMFYDHLRTSFKG</sequence>
<evidence type="ECO:0000313" key="3">
    <source>
        <dbReference type="WBParaSite" id="Bm18039.1"/>
    </source>
</evidence>
<evidence type="ECO:0000313" key="2">
    <source>
        <dbReference type="Proteomes" id="UP000006672"/>
    </source>
</evidence>
<dbReference type="EMBL" id="CAAKNF010000196">
    <property type="protein sequence ID" value="VIO89107.1"/>
    <property type="molecule type" value="Genomic_DNA"/>
</dbReference>
<name>A0A4E9EZB7_BRUMA</name>
<keyword evidence="2" id="KW-1185">Reference proteome</keyword>
<dbReference type="RefSeq" id="XP_042931304.1">
    <property type="nucleotide sequence ID" value="XM_043075370.1"/>
</dbReference>
<protein>
    <submittedName>
        <fullName evidence="1 3">Uncharacterized protein</fullName>
    </submittedName>
</protein>
<gene>
    <name evidence="1 3" type="primary">Bm18039</name>
    <name evidence="1" type="ORF">BM_BM18039</name>
</gene>
<dbReference type="Proteomes" id="UP000006672">
    <property type="component" value="Unassembled WGS sequence"/>
</dbReference>
<organism evidence="1">
    <name type="scientific">Brugia malayi</name>
    <name type="common">Filarial nematode worm</name>
    <dbReference type="NCBI Taxonomy" id="6279"/>
    <lineage>
        <taxon>Eukaryota</taxon>
        <taxon>Metazoa</taxon>
        <taxon>Ecdysozoa</taxon>
        <taxon>Nematoda</taxon>
        <taxon>Chromadorea</taxon>
        <taxon>Rhabditida</taxon>
        <taxon>Spirurina</taxon>
        <taxon>Spiruromorpha</taxon>
        <taxon>Filarioidea</taxon>
        <taxon>Onchocercidae</taxon>
        <taxon>Brugia</taxon>
    </lineage>
</organism>
<reference evidence="1" key="2">
    <citation type="submission" date="2019-04" db="EMBL/GenBank/DDBJ databases">
        <authorList>
            <person name="Howe K."/>
            <person name="Paulini M."/>
            <person name="Williams G."/>
        </authorList>
    </citation>
    <scope>NUCLEOTIDE SEQUENCE [LARGE SCALE GENOMIC DNA]</scope>
    <source>
        <strain evidence="1">FR3</strain>
    </source>
</reference>
<accession>A0A5S6PF68</accession>
<dbReference type="CTD" id="66059145"/>
<evidence type="ECO:0000313" key="1">
    <source>
        <dbReference type="EMBL" id="VIO89107.1"/>
    </source>
</evidence>
<dbReference type="KEGG" id="bmy:BM_BM18039"/>
<dbReference type="WBParaSite" id="Bm18039.1">
    <property type="protein sequence ID" value="Bm18039.1"/>
    <property type="gene ID" value="WBGene00269179"/>
</dbReference>
<accession>A0A4E9EZB7</accession>
<proteinExistence type="predicted"/>
<dbReference type="GeneID" id="66059145"/>
<reference evidence="3" key="3">
    <citation type="submission" date="2019-12" db="UniProtKB">
        <authorList>
            <consortium name="WormBaseParasite"/>
        </authorList>
    </citation>
    <scope>IDENTIFICATION</scope>
</reference>
<reference evidence="2" key="1">
    <citation type="journal article" date="2007" name="Science">
        <title>Draft genome of the filarial nematode parasite Brugia malayi.</title>
        <authorList>
            <person name="Ghedin E."/>
            <person name="Wang S."/>
            <person name="Spiro D."/>
            <person name="Caler E."/>
            <person name="Zhao Q."/>
            <person name="Crabtree J."/>
            <person name="Allen J.E."/>
            <person name="Delcher A.L."/>
            <person name="Guiliano D.B."/>
            <person name="Miranda-Saavedra D."/>
            <person name="Angiuoli S.V."/>
            <person name="Creasy T."/>
            <person name="Amedeo P."/>
            <person name="Haas B."/>
            <person name="El-Sayed N.M."/>
            <person name="Wortman J.R."/>
            <person name="Feldblyum T."/>
            <person name="Tallon L."/>
            <person name="Schatz M."/>
            <person name="Shumway M."/>
            <person name="Koo H."/>
            <person name="Salzberg S.L."/>
            <person name="Schobel S."/>
            <person name="Pertea M."/>
            <person name="Pop M."/>
            <person name="White O."/>
            <person name="Barton G.J."/>
            <person name="Carlow C.K."/>
            <person name="Crawford M.J."/>
            <person name="Daub J."/>
            <person name="Dimmic M.W."/>
            <person name="Estes C.F."/>
            <person name="Foster J.M."/>
            <person name="Ganatra M."/>
            <person name="Gregory W.F."/>
            <person name="Johnson N.M."/>
            <person name="Jin J."/>
            <person name="Komuniecki R."/>
            <person name="Korf I."/>
            <person name="Kumar S."/>
            <person name="Laney S."/>
            <person name="Li B.W."/>
            <person name="Li W."/>
            <person name="Lindblom T.H."/>
            <person name="Lustigman S."/>
            <person name="Ma D."/>
            <person name="Maina C.V."/>
            <person name="Martin D.M."/>
            <person name="McCarter J.P."/>
            <person name="McReynolds L."/>
            <person name="Mitreva M."/>
            <person name="Nutman T.B."/>
            <person name="Parkinson J."/>
            <person name="Peregrin-Alvarez J.M."/>
            <person name="Poole C."/>
            <person name="Ren Q."/>
            <person name="Saunders L."/>
            <person name="Sluder A.E."/>
            <person name="Smith K."/>
            <person name="Stanke M."/>
            <person name="Unnasch T.R."/>
            <person name="Ware J."/>
            <person name="Wei A.D."/>
            <person name="Weil G."/>
            <person name="Williams D.J."/>
            <person name="Zhang Y."/>
            <person name="Williams S.A."/>
            <person name="Fraser-Liggett C."/>
            <person name="Slatko B."/>
            <person name="Blaxter M.L."/>
            <person name="Scott A.L."/>
        </authorList>
    </citation>
    <scope>NUCLEOTIDE SEQUENCE</scope>
    <source>
        <strain evidence="2">FR3</strain>
    </source>
</reference>
<dbReference type="AlphaFoldDB" id="A0A4E9EZB7"/>